<evidence type="ECO:0000259" key="3">
    <source>
        <dbReference type="Pfam" id="PF00675"/>
    </source>
</evidence>
<feature type="signal peptide" evidence="2">
    <location>
        <begin position="1"/>
        <end position="19"/>
    </location>
</feature>
<dbReference type="Proteomes" id="UP000215559">
    <property type="component" value="Unassembled WGS sequence"/>
</dbReference>
<dbReference type="InterPro" id="IPR011249">
    <property type="entry name" value="Metalloenz_LuxS/M16"/>
</dbReference>
<evidence type="ECO:0008006" key="7">
    <source>
        <dbReference type="Google" id="ProtNLM"/>
    </source>
</evidence>
<proteinExistence type="inferred from homology"/>
<dbReference type="Pfam" id="PF05193">
    <property type="entry name" value="Peptidase_M16_C"/>
    <property type="match status" value="1"/>
</dbReference>
<gene>
    <name evidence="5" type="ORF">CH330_02510</name>
</gene>
<evidence type="ECO:0000256" key="1">
    <source>
        <dbReference type="ARBA" id="ARBA00007261"/>
    </source>
</evidence>
<sequence length="438" mass="49999">PMKPRVAILLAVLAAFCFAGLESKVTEYDLANGLDVIIYVDSSAPVVSTTVFYQVGAYDEPTGKTGISHMLEHMTFKHTDRYKPGQFARIVRAAGGEENGFTATYYTGFYETFAKDRWELSLELEAARMSSCRFEDDVFQPERKVVTEEWRLGENRPTSKLWKVYEATAYIAHPLGVPVIGWKHDIDNYTCEAVADWYHLHYNPANAVLVIAGDVRPEEVKARVKKHFGRLKGKPVKRADFYDLEPPQQSERSIILHRNTQAPAMLIGYHVPGIRNKEFYTAEVLEAILVQGRTSRLYQALVTRTGLATWVGGGDYTTRDPGLFTIYITPKSEKDIPEISQVIEQELTKLKTELVTDHEFAKVQNQVLAQDVFDQDDISDMAYFLARCQITAGSWRFLEQYPDQIRKVTKAQVQEFCRHYFKTDNRTTALLLPKKEEK</sequence>
<dbReference type="InterPro" id="IPR007863">
    <property type="entry name" value="Peptidase_M16_C"/>
</dbReference>
<evidence type="ECO:0000313" key="5">
    <source>
        <dbReference type="EMBL" id="OYD16565.1"/>
    </source>
</evidence>
<evidence type="ECO:0000256" key="2">
    <source>
        <dbReference type="SAM" id="SignalP"/>
    </source>
</evidence>
<evidence type="ECO:0000313" key="6">
    <source>
        <dbReference type="Proteomes" id="UP000215559"/>
    </source>
</evidence>
<comment type="caution">
    <text evidence="5">The sequence shown here is derived from an EMBL/GenBank/DDBJ whole genome shotgun (WGS) entry which is preliminary data.</text>
</comment>
<dbReference type="PANTHER" id="PTHR11851:SF49">
    <property type="entry name" value="MITOCHONDRIAL-PROCESSING PEPTIDASE SUBUNIT ALPHA"/>
    <property type="match status" value="1"/>
</dbReference>
<dbReference type="InterPro" id="IPR011765">
    <property type="entry name" value="Pept_M16_N"/>
</dbReference>
<dbReference type="Gene3D" id="3.30.830.10">
    <property type="entry name" value="Metalloenzyme, LuxS/M16 peptidase-like"/>
    <property type="match status" value="2"/>
</dbReference>
<dbReference type="AlphaFoldDB" id="A0A235BYD8"/>
<feature type="domain" description="Peptidase M16 N-terminal" evidence="3">
    <location>
        <begin position="39"/>
        <end position="180"/>
    </location>
</feature>
<feature type="domain" description="Peptidase M16 C-terminal" evidence="4">
    <location>
        <begin position="190"/>
        <end position="366"/>
    </location>
</feature>
<organism evidence="5 6">
    <name type="scientific">candidate division WOR-3 bacterium JGI_Cruoil_03_51_56</name>
    <dbReference type="NCBI Taxonomy" id="1973747"/>
    <lineage>
        <taxon>Bacteria</taxon>
        <taxon>Bacteria division WOR-3</taxon>
    </lineage>
</organism>
<comment type="similarity">
    <text evidence="1">Belongs to the peptidase M16 family.</text>
</comment>
<protein>
    <recommendedName>
        <fullName evidence="7">Peptidase M16</fullName>
    </recommendedName>
</protein>
<keyword evidence="2" id="KW-0732">Signal</keyword>
<dbReference type="GO" id="GO:0046872">
    <property type="term" value="F:metal ion binding"/>
    <property type="evidence" value="ECO:0007669"/>
    <property type="project" value="InterPro"/>
</dbReference>
<reference evidence="5 6" key="1">
    <citation type="submission" date="2017-07" db="EMBL/GenBank/DDBJ databases">
        <title>Recovery of genomes from metagenomes via a dereplication, aggregation, and scoring strategy.</title>
        <authorList>
            <person name="Sieber C.M."/>
            <person name="Probst A.J."/>
            <person name="Sharrar A."/>
            <person name="Thomas B.C."/>
            <person name="Hess M."/>
            <person name="Tringe S.G."/>
            <person name="Banfield J.F."/>
        </authorList>
    </citation>
    <scope>NUCLEOTIDE SEQUENCE [LARGE SCALE GENOMIC DNA]</scope>
    <source>
        <strain evidence="5">JGI_Cruoil_03_51_56</strain>
    </source>
</reference>
<dbReference type="InterPro" id="IPR050361">
    <property type="entry name" value="MPP/UQCRC_Complex"/>
</dbReference>
<dbReference type="EMBL" id="NOZP01000045">
    <property type="protein sequence ID" value="OYD16565.1"/>
    <property type="molecule type" value="Genomic_DNA"/>
</dbReference>
<feature type="non-terminal residue" evidence="5">
    <location>
        <position position="1"/>
    </location>
</feature>
<dbReference type="PANTHER" id="PTHR11851">
    <property type="entry name" value="METALLOPROTEASE"/>
    <property type="match status" value="1"/>
</dbReference>
<name>A0A235BYD8_UNCW3</name>
<feature type="chain" id="PRO_5012737320" description="Peptidase M16" evidence="2">
    <location>
        <begin position="20"/>
        <end position="438"/>
    </location>
</feature>
<evidence type="ECO:0000259" key="4">
    <source>
        <dbReference type="Pfam" id="PF05193"/>
    </source>
</evidence>
<accession>A0A235BYD8</accession>
<dbReference type="Pfam" id="PF00675">
    <property type="entry name" value="Peptidase_M16"/>
    <property type="match status" value="1"/>
</dbReference>
<dbReference type="SUPFAM" id="SSF63411">
    <property type="entry name" value="LuxS/MPP-like metallohydrolase"/>
    <property type="match status" value="2"/>
</dbReference>